<dbReference type="Proteomes" id="UP000199657">
    <property type="component" value="Unassembled WGS sequence"/>
</dbReference>
<keyword evidence="2" id="KW-1185">Reference proteome</keyword>
<dbReference type="EMBL" id="FOEG01000004">
    <property type="protein sequence ID" value="SEO89327.1"/>
    <property type="molecule type" value="Genomic_DNA"/>
</dbReference>
<dbReference type="GO" id="GO:0051213">
    <property type="term" value="F:dioxygenase activity"/>
    <property type="evidence" value="ECO:0007669"/>
    <property type="project" value="UniProtKB-KW"/>
</dbReference>
<accession>A0A1H8TEH5</accession>
<sequence>MASFFLTSGPLAEQARNERVYRGDLIVFRGFAAVADLVDALQAICQQHLGADPESVHERLPEVAVNAAAQALRDEIAADDTVTTLLRTALQDVGVHIDDTYGDGLELRVQSASSHGGGRRISPLGVHRDTWGSNIMAQTNWWAPVWPTTPERTIAFFPAYFERPVPNTSAGWDFGELLRRLKADGPDTDYPLLPLATEPPVWEEAMPVSIEPGDLLCFSGAHLHASVPNATEHTRLSFELRTANRPDVLAGRGAPNVDGTPVRTTYQLFRGLNHGERLGPLE</sequence>
<keyword evidence="1" id="KW-0223">Dioxygenase</keyword>
<dbReference type="AlphaFoldDB" id="A0A1H8TEH5"/>
<dbReference type="RefSeq" id="WP_091643274.1">
    <property type="nucleotide sequence ID" value="NZ_FOEG01000004.1"/>
</dbReference>
<dbReference type="OrthoDB" id="9770845at2"/>
<organism evidence="1 2">
    <name type="scientific">Aquisalimonas asiatica</name>
    <dbReference type="NCBI Taxonomy" id="406100"/>
    <lineage>
        <taxon>Bacteria</taxon>
        <taxon>Pseudomonadati</taxon>
        <taxon>Pseudomonadota</taxon>
        <taxon>Gammaproteobacteria</taxon>
        <taxon>Chromatiales</taxon>
        <taxon>Ectothiorhodospiraceae</taxon>
        <taxon>Aquisalimonas</taxon>
    </lineage>
</organism>
<name>A0A1H8TEH5_9GAMM</name>
<dbReference type="Gene3D" id="2.60.120.620">
    <property type="entry name" value="q2cbj1_9rhob like domain"/>
    <property type="match status" value="1"/>
</dbReference>
<protein>
    <submittedName>
        <fullName evidence="1">Phytanoyl-CoA dioxygenase (PhyH)</fullName>
    </submittedName>
</protein>
<evidence type="ECO:0000313" key="2">
    <source>
        <dbReference type="Proteomes" id="UP000199657"/>
    </source>
</evidence>
<evidence type="ECO:0000313" key="1">
    <source>
        <dbReference type="EMBL" id="SEO89327.1"/>
    </source>
</evidence>
<keyword evidence="1" id="KW-0560">Oxidoreductase</keyword>
<dbReference type="STRING" id="406100.SAMN04488052_104111"/>
<proteinExistence type="predicted"/>
<gene>
    <name evidence="1" type="ORF">SAMN04488052_104111</name>
</gene>
<dbReference type="SUPFAM" id="SSF51197">
    <property type="entry name" value="Clavaminate synthase-like"/>
    <property type="match status" value="1"/>
</dbReference>
<reference evidence="1 2" key="1">
    <citation type="submission" date="2016-10" db="EMBL/GenBank/DDBJ databases">
        <authorList>
            <person name="de Groot N.N."/>
        </authorList>
    </citation>
    <scope>NUCLEOTIDE SEQUENCE [LARGE SCALE GENOMIC DNA]</scope>
    <source>
        <strain evidence="1 2">CGMCC 1.6291</strain>
    </source>
</reference>